<proteinExistence type="predicted"/>
<feature type="transmembrane region" description="Helical" evidence="1">
    <location>
        <begin position="7"/>
        <end position="26"/>
    </location>
</feature>
<reference evidence="2 3" key="1">
    <citation type="journal article" date="2016" name="Mol. Biol. Evol.">
        <title>Comparative Genomics of Early-Diverging Mushroom-Forming Fungi Provides Insights into the Origins of Lignocellulose Decay Capabilities.</title>
        <authorList>
            <person name="Nagy L.G."/>
            <person name="Riley R."/>
            <person name="Tritt A."/>
            <person name="Adam C."/>
            <person name="Daum C."/>
            <person name="Floudas D."/>
            <person name="Sun H."/>
            <person name="Yadav J.S."/>
            <person name="Pangilinan J."/>
            <person name="Larsson K.H."/>
            <person name="Matsuura K."/>
            <person name="Barry K."/>
            <person name="Labutti K."/>
            <person name="Kuo R."/>
            <person name="Ohm R.A."/>
            <person name="Bhattacharya S.S."/>
            <person name="Shirouzu T."/>
            <person name="Yoshinaga Y."/>
            <person name="Martin F.M."/>
            <person name="Grigoriev I.V."/>
            <person name="Hibbett D.S."/>
        </authorList>
    </citation>
    <scope>NUCLEOTIDE SEQUENCE [LARGE SCALE GENOMIC DNA]</scope>
    <source>
        <strain evidence="2 3">HHB12733</strain>
    </source>
</reference>
<keyword evidence="1" id="KW-1133">Transmembrane helix</keyword>
<dbReference type="Proteomes" id="UP000076842">
    <property type="component" value="Unassembled WGS sequence"/>
</dbReference>
<dbReference type="EMBL" id="KV424062">
    <property type="protein sequence ID" value="KZT52564.1"/>
    <property type="molecule type" value="Genomic_DNA"/>
</dbReference>
<keyword evidence="1" id="KW-0812">Transmembrane</keyword>
<accession>A0A165DDB3</accession>
<evidence type="ECO:0000256" key="1">
    <source>
        <dbReference type="SAM" id="Phobius"/>
    </source>
</evidence>
<dbReference type="OrthoDB" id="3354680at2759"/>
<keyword evidence="3" id="KW-1185">Reference proteome</keyword>
<gene>
    <name evidence="2" type="ORF">CALCODRAFT_511972</name>
</gene>
<organism evidence="2 3">
    <name type="scientific">Calocera cornea HHB12733</name>
    <dbReference type="NCBI Taxonomy" id="1353952"/>
    <lineage>
        <taxon>Eukaryota</taxon>
        <taxon>Fungi</taxon>
        <taxon>Dikarya</taxon>
        <taxon>Basidiomycota</taxon>
        <taxon>Agaricomycotina</taxon>
        <taxon>Dacrymycetes</taxon>
        <taxon>Dacrymycetales</taxon>
        <taxon>Dacrymycetaceae</taxon>
        <taxon>Calocera</taxon>
    </lineage>
</organism>
<keyword evidence="1" id="KW-0472">Membrane</keyword>
<dbReference type="InParanoid" id="A0A165DDB3"/>
<name>A0A165DDB3_9BASI</name>
<evidence type="ECO:0000313" key="2">
    <source>
        <dbReference type="EMBL" id="KZT52564.1"/>
    </source>
</evidence>
<evidence type="ECO:0000313" key="3">
    <source>
        <dbReference type="Proteomes" id="UP000076842"/>
    </source>
</evidence>
<protein>
    <submittedName>
        <fullName evidence="2">Uncharacterized protein</fullName>
    </submittedName>
</protein>
<dbReference type="AlphaFoldDB" id="A0A165DDB3"/>
<sequence>MPISTRLILFASLVASPGVIPLYLFYRANTLPGAAIHGTLGIPSALEDSKLTKLLNPLGNPLMSDSWTYSIRRRDIPWLSSPSSEHSEQDEERVVLARLVRGFYNGKAFAFEQWLFNNFKKPLQKYLRVGFDDPSNSLLATSIQEQETFWSSDKWPIDDYPPYGATYLKAFMLVDSGRDRIYADGRLPKTFSAVAFGSNRPGAQFVDKDNKEEDIFDLNIWSFNCDPSEHGVVGKRPRWLWARLLPTFHYLYERALMADAVDGVRSQ</sequence>